<dbReference type="Pfam" id="PF00561">
    <property type="entry name" value="Abhydrolase_1"/>
    <property type="match status" value="1"/>
</dbReference>
<comment type="caution">
    <text evidence="2">The sequence shown here is derived from an EMBL/GenBank/DDBJ whole genome shotgun (WGS) entry which is preliminary data.</text>
</comment>
<proteinExistence type="predicted"/>
<dbReference type="InterPro" id="IPR000639">
    <property type="entry name" value="Epox_hydrolase-like"/>
</dbReference>
<evidence type="ECO:0000313" key="2">
    <source>
        <dbReference type="EMBL" id="KPQ26947.1"/>
    </source>
</evidence>
<dbReference type="SUPFAM" id="SSF53474">
    <property type="entry name" value="alpha/beta-Hydrolases"/>
    <property type="match status" value="1"/>
</dbReference>
<name>A0A0P7Y9J8_9GAMM</name>
<dbReference type="PRINTS" id="PR00412">
    <property type="entry name" value="EPOXHYDRLASE"/>
</dbReference>
<keyword evidence="2" id="KW-0378">Hydrolase</keyword>
<dbReference type="InterPro" id="IPR029058">
    <property type="entry name" value="AB_hydrolase_fold"/>
</dbReference>
<dbReference type="PATRIC" id="fig|1305731.5.peg.2316"/>
<evidence type="ECO:0000259" key="1">
    <source>
        <dbReference type="Pfam" id="PF00561"/>
    </source>
</evidence>
<dbReference type="GO" id="GO:0046464">
    <property type="term" value="P:acylglycerol catabolic process"/>
    <property type="evidence" value="ECO:0007669"/>
    <property type="project" value="TreeGrafter"/>
</dbReference>
<dbReference type="InterPro" id="IPR050266">
    <property type="entry name" value="AB_hydrolase_sf"/>
</dbReference>
<gene>
    <name evidence="2" type="ORF">HLUCCX14_16755</name>
</gene>
<dbReference type="OrthoDB" id="334507at2"/>
<dbReference type="PANTHER" id="PTHR43798:SF33">
    <property type="entry name" value="HYDROLASE, PUTATIVE (AFU_ORTHOLOGUE AFUA_2G14860)-RELATED"/>
    <property type="match status" value="1"/>
</dbReference>
<protein>
    <submittedName>
        <fullName evidence="2">Putative hydrolases or acyltransferases (Alpha/beta hydrolase superfamily)</fullName>
    </submittedName>
</protein>
<organism evidence="2 3">
    <name type="scientific">Marinobacter excellens HL-55</name>
    <dbReference type="NCBI Taxonomy" id="1305731"/>
    <lineage>
        <taxon>Bacteria</taxon>
        <taxon>Pseudomonadati</taxon>
        <taxon>Pseudomonadota</taxon>
        <taxon>Gammaproteobacteria</taxon>
        <taxon>Pseudomonadales</taxon>
        <taxon>Marinobacteraceae</taxon>
        <taxon>Marinobacter</taxon>
    </lineage>
</organism>
<dbReference type="PANTHER" id="PTHR43798">
    <property type="entry name" value="MONOACYLGLYCEROL LIPASE"/>
    <property type="match status" value="1"/>
</dbReference>
<dbReference type="InterPro" id="IPR000073">
    <property type="entry name" value="AB_hydrolase_1"/>
</dbReference>
<dbReference type="Proteomes" id="UP000050416">
    <property type="component" value="Unassembled WGS sequence"/>
</dbReference>
<dbReference type="AlphaFoldDB" id="A0A0P7Y9J8"/>
<dbReference type="STRING" id="1305731.GCA_000934705_03145"/>
<keyword evidence="2" id="KW-0012">Acyltransferase</keyword>
<reference evidence="2 3" key="1">
    <citation type="submission" date="2015-09" db="EMBL/GenBank/DDBJ databases">
        <title>Identification and resolution of microdiversity through metagenomic sequencing of parallel consortia.</title>
        <authorList>
            <person name="Nelson W.C."/>
            <person name="Romine M.F."/>
            <person name="Lindemann S.R."/>
        </authorList>
    </citation>
    <scope>NUCLEOTIDE SEQUENCE [LARGE SCALE GENOMIC DNA]</scope>
    <source>
        <strain evidence="2">HL-55</strain>
    </source>
</reference>
<accession>A0A0P7Y9J8</accession>
<dbReference type="GO" id="GO:0016746">
    <property type="term" value="F:acyltransferase activity"/>
    <property type="evidence" value="ECO:0007669"/>
    <property type="project" value="UniProtKB-KW"/>
</dbReference>
<keyword evidence="2" id="KW-0808">Transferase</keyword>
<dbReference type="GO" id="GO:0016020">
    <property type="term" value="C:membrane"/>
    <property type="evidence" value="ECO:0007669"/>
    <property type="project" value="TreeGrafter"/>
</dbReference>
<dbReference type="EMBL" id="LJZQ01000039">
    <property type="protein sequence ID" value="KPQ26947.1"/>
    <property type="molecule type" value="Genomic_DNA"/>
</dbReference>
<feature type="domain" description="AB hydrolase-1" evidence="1">
    <location>
        <begin position="48"/>
        <end position="290"/>
    </location>
</feature>
<dbReference type="Gene3D" id="3.40.50.1820">
    <property type="entry name" value="alpha/beta hydrolase"/>
    <property type="match status" value="1"/>
</dbReference>
<sequence length="307" mass="35056">MKQAIPGSAISAENRQDTYTLEAWQQAGKWFSYDGHAIFSRMAGKGSPLVLLHGFPTASWDWHRIWPMLASQNQLLSLDMLGFGFSDKPRDYAYSIEDQADLVQGWLEGLGLASVHLFAHDYGSTVVQELLARDQEGLLSLRIDSVCLLNGGLFPEMHSPLFIQQILKSPLGGLISRGLTRRTFERNFRRLMGERNPPTQQDMDDFWHLLTYNNGRGILHQLIQFMEERRCHRNRWVDALRNASQPMRLITGTADPVSGSAMARRYRELIPAPDVVSLRNVGHYPHFESPWDVFTAYRDFRASFSSD</sequence>
<dbReference type="GO" id="GO:0047372">
    <property type="term" value="F:monoacylglycerol lipase activity"/>
    <property type="evidence" value="ECO:0007669"/>
    <property type="project" value="TreeGrafter"/>
</dbReference>
<evidence type="ECO:0000313" key="3">
    <source>
        <dbReference type="Proteomes" id="UP000050416"/>
    </source>
</evidence>